<organism evidence="1 2">
    <name type="scientific">Rhabditophanes sp. KR3021</name>
    <dbReference type="NCBI Taxonomy" id="114890"/>
    <lineage>
        <taxon>Eukaryota</taxon>
        <taxon>Metazoa</taxon>
        <taxon>Ecdysozoa</taxon>
        <taxon>Nematoda</taxon>
        <taxon>Chromadorea</taxon>
        <taxon>Rhabditida</taxon>
        <taxon>Tylenchina</taxon>
        <taxon>Panagrolaimomorpha</taxon>
        <taxon>Strongyloidoidea</taxon>
        <taxon>Alloionematidae</taxon>
        <taxon>Rhabditophanes</taxon>
    </lineage>
</organism>
<reference evidence="2" key="1">
    <citation type="submission" date="2016-11" db="UniProtKB">
        <authorList>
            <consortium name="WormBaseParasite"/>
        </authorList>
    </citation>
    <scope>IDENTIFICATION</scope>
    <source>
        <strain evidence="2">KR3021</strain>
    </source>
</reference>
<evidence type="ECO:0000313" key="1">
    <source>
        <dbReference type="Proteomes" id="UP000095286"/>
    </source>
</evidence>
<sequence length="813" mass="92238">MASSDSSPEGKSIQLLNDLNSYVKLALNKEYRSTDNVLNGELTLTLCNVIEAIFINGLREGFYLKITKQNPYPQPNFWPIIYKSSNKETTKRIADLKQIKTEIGKARVWVRIHVNEKTLVSNILTLIDDKKAIGQIYNANAFLCDTELTSKACTVLRQLEVNEELLIQAAINSSMLNSWTPNPLIFAGIVHGKRKKANLQDFRKNTEDRKNSLTGSLRKESLTECELEEIGEAVEALGHFQIGDEVNIPYRTDDDANEEYGCVDDQSSIISYNSIHDDTSGILDCYGQSPINMGNILSSTPNNDSFFPLNISPNTITEHLTATVVFKRRKTKLPRRPSANLLDSRMNSSRESNKSIKSEESNVGRGILRETDGNNLVYSASCPQRSLADVLESQVSMFGDRKRDISLSDDMNELAFDNFEESNLNLDEGSIEQPKWVSQDSNSGQVSPKEELKSTRIFNSIGVSSEMNSLTSNEHCLENTFEGISHSFSSGNSLSGRGWKRPSSQSSPHLSEKTSTVSSLGGMTAVNEVELVKEEETVPVKNEKESKMIEDEFVSILKVISNEKGIETQDYKCLNCEQPIGANFARFKVCQLDKKYYCKNCMKKGKELLIPARVILNGDFRLMPVSPRYEQLIRKYYDKPIFDVEEMNKNIYGFSKKLSQIHEKRRVLCFVSLYLLSCKDTTKNELIEKLHGDDSWITRMHLFSWKDFEDIVNGSLEKKLNGLITYAIDHVFTCQLCSQKGFICELCPSTKIIYPFQDFTVRCSKCYSVYHKTCFKNDSDCPKCERKARISETMKKNFSNFSLFENNSRLCME</sequence>
<name>A0AC35TUZ0_9BILA</name>
<evidence type="ECO:0000313" key="2">
    <source>
        <dbReference type="WBParaSite" id="RSKR_0000441500.1"/>
    </source>
</evidence>
<proteinExistence type="predicted"/>
<dbReference type="Proteomes" id="UP000095286">
    <property type="component" value="Unplaced"/>
</dbReference>
<dbReference type="WBParaSite" id="RSKR_0000441500.1">
    <property type="protein sequence ID" value="RSKR_0000441500.1"/>
    <property type="gene ID" value="RSKR_0000441500"/>
</dbReference>
<accession>A0AC35TUZ0</accession>
<protein>
    <submittedName>
        <fullName evidence="2">RUN domain-containing protein</fullName>
    </submittedName>
</protein>